<organism evidence="2 3">
    <name type="scientific">Perspicuibacillus lycopersici</name>
    <dbReference type="NCBI Taxonomy" id="1325689"/>
    <lineage>
        <taxon>Bacteria</taxon>
        <taxon>Bacillati</taxon>
        <taxon>Bacillota</taxon>
        <taxon>Bacilli</taxon>
        <taxon>Bacillales</taxon>
        <taxon>Bacillaceae</taxon>
        <taxon>Perspicuibacillus</taxon>
    </lineage>
</organism>
<gene>
    <name evidence="2" type="ORF">OEV98_10905</name>
</gene>
<dbReference type="Proteomes" id="UP001209318">
    <property type="component" value="Unassembled WGS sequence"/>
</dbReference>
<dbReference type="EMBL" id="JAOUSF010000003">
    <property type="protein sequence ID" value="MCU9614068.1"/>
    <property type="molecule type" value="Genomic_DNA"/>
</dbReference>
<keyword evidence="1" id="KW-0812">Transmembrane</keyword>
<protein>
    <submittedName>
        <fullName evidence="2">Phage holin family protein</fullName>
    </submittedName>
</protein>
<comment type="caution">
    <text evidence="2">The sequence shown here is derived from an EMBL/GenBank/DDBJ whole genome shotgun (WGS) entry which is preliminary data.</text>
</comment>
<sequence length="86" mass="9292">MEILVDYVVILVAAICLCVGYIIKNSLDFVPNKYIPLVMGVLGVLLNVWLNAWLLTPQILLGGLASGLASTGAFELVKNFKQGDVE</sequence>
<dbReference type="AlphaFoldDB" id="A0AAE3LTJ2"/>
<dbReference type="Pfam" id="PF16079">
    <property type="entry name" value="Phage_holin_5_2"/>
    <property type="match status" value="1"/>
</dbReference>
<keyword evidence="3" id="KW-1185">Reference proteome</keyword>
<evidence type="ECO:0000313" key="3">
    <source>
        <dbReference type="Proteomes" id="UP001209318"/>
    </source>
</evidence>
<accession>A0AAE3LTJ2</accession>
<feature type="transmembrane region" description="Helical" evidence="1">
    <location>
        <begin position="6"/>
        <end position="23"/>
    </location>
</feature>
<keyword evidence="1" id="KW-0472">Membrane</keyword>
<evidence type="ECO:0000256" key="1">
    <source>
        <dbReference type="SAM" id="Phobius"/>
    </source>
</evidence>
<proteinExistence type="predicted"/>
<dbReference type="InterPro" id="IPR032111">
    <property type="entry name" value="Clostridium_phage_holin"/>
</dbReference>
<evidence type="ECO:0000313" key="2">
    <source>
        <dbReference type="EMBL" id="MCU9614068.1"/>
    </source>
</evidence>
<name>A0AAE3LTJ2_9BACI</name>
<reference evidence="2" key="1">
    <citation type="submission" date="2022-10" db="EMBL/GenBank/DDBJ databases">
        <title>Description of Fervidibacillus gen. nov. in the family Fervidibacillaceae fam. nov. with two species, Fervidibacillus albus sp. nov., and Fervidibacillus halotolerans sp. nov., isolated from tidal flat sediments.</title>
        <authorList>
            <person name="Kwon K.K."/>
            <person name="Yang S.-H."/>
        </authorList>
    </citation>
    <scope>NUCLEOTIDE SEQUENCE</scope>
    <source>
        <strain evidence="2">JCM 19140</strain>
    </source>
</reference>
<dbReference type="RefSeq" id="WP_263073304.1">
    <property type="nucleotide sequence ID" value="NZ_JAOUSF010000003.1"/>
</dbReference>
<feature type="transmembrane region" description="Helical" evidence="1">
    <location>
        <begin position="35"/>
        <end position="53"/>
    </location>
</feature>
<keyword evidence="1" id="KW-1133">Transmembrane helix</keyword>